<dbReference type="Gene3D" id="1.25.10.10">
    <property type="entry name" value="Leucine-rich Repeat Variant"/>
    <property type="match status" value="2"/>
</dbReference>
<dbReference type="AlphaFoldDB" id="A0AAV1ICB4"/>
<name>A0AAV1ICB4_9CHLO</name>
<evidence type="ECO:0000313" key="2">
    <source>
        <dbReference type="EMBL" id="CAK0784998.1"/>
    </source>
</evidence>
<dbReference type="PROSITE" id="PS50176">
    <property type="entry name" value="ARM_REPEAT"/>
    <property type="match status" value="2"/>
</dbReference>
<comment type="caution">
    <text evidence="2">The sequence shown here is derived from an EMBL/GenBank/DDBJ whole genome shotgun (WGS) entry which is preliminary data.</text>
</comment>
<dbReference type="PANTHER" id="PTHR15599">
    <property type="entry name" value="RTDR1"/>
    <property type="match status" value="1"/>
</dbReference>
<sequence length="252" mass="26716">MQFLKIVLRESSNRQVLQRTDLAAIAEHMRLGVTPLVTVESSKVLLNCCFEPVNAMRLIDPQNLSTFCSILTGAFDNAARTAVAGIVQSIGLQAKGREAVRGSNIVPALISVLQTGSMDAKAGAAGALANLSCESQSVRLIRRSSGILPLLDLVQSSDESTARPAAAVIRNLSCEAASRKSIRDYQGVAKLLSLLGCPDLEASICASEALLNILTPSIARRSVGTPDLQEAILRLLLCTLVLSTTGHSMQHL</sequence>
<evidence type="ECO:0000256" key="1">
    <source>
        <dbReference type="PROSITE-ProRule" id="PRU00259"/>
    </source>
</evidence>
<dbReference type="SUPFAM" id="SSF48371">
    <property type="entry name" value="ARM repeat"/>
    <property type="match status" value="1"/>
</dbReference>
<dbReference type="InterPro" id="IPR000225">
    <property type="entry name" value="Armadillo"/>
</dbReference>
<gene>
    <name evidence="2" type="ORF">CVIRNUC_008203</name>
</gene>
<dbReference type="SMART" id="SM00185">
    <property type="entry name" value="ARM"/>
    <property type="match status" value="3"/>
</dbReference>
<protein>
    <submittedName>
        <fullName evidence="2">Uncharacterized protein</fullName>
    </submittedName>
</protein>
<dbReference type="Pfam" id="PF00514">
    <property type="entry name" value="Arm"/>
    <property type="match status" value="2"/>
</dbReference>
<feature type="repeat" description="ARM" evidence="1">
    <location>
        <begin position="104"/>
        <end position="146"/>
    </location>
</feature>
<evidence type="ECO:0000313" key="3">
    <source>
        <dbReference type="Proteomes" id="UP001314263"/>
    </source>
</evidence>
<dbReference type="InterPro" id="IPR016024">
    <property type="entry name" value="ARM-type_fold"/>
</dbReference>
<accession>A0AAV1ICB4</accession>
<keyword evidence="3" id="KW-1185">Reference proteome</keyword>
<dbReference type="PANTHER" id="PTHR15599:SF3">
    <property type="entry name" value="ARMADILLO REPEAT-CONTAINING DOMAIN-CONTAINING PROTEIN"/>
    <property type="match status" value="1"/>
</dbReference>
<dbReference type="InterPro" id="IPR011989">
    <property type="entry name" value="ARM-like"/>
</dbReference>
<organism evidence="2 3">
    <name type="scientific">Coccomyxa viridis</name>
    <dbReference type="NCBI Taxonomy" id="1274662"/>
    <lineage>
        <taxon>Eukaryota</taxon>
        <taxon>Viridiplantae</taxon>
        <taxon>Chlorophyta</taxon>
        <taxon>core chlorophytes</taxon>
        <taxon>Trebouxiophyceae</taxon>
        <taxon>Trebouxiophyceae incertae sedis</taxon>
        <taxon>Coccomyxaceae</taxon>
        <taxon>Coccomyxa</taxon>
    </lineage>
</organism>
<dbReference type="EMBL" id="CAUYUE010000011">
    <property type="protein sequence ID" value="CAK0784998.1"/>
    <property type="molecule type" value="Genomic_DNA"/>
</dbReference>
<proteinExistence type="predicted"/>
<reference evidence="2 3" key="1">
    <citation type="submission" date="2023-10" db="EMBL/GenBank/DDBJ databases">
        <authorList>
            <person name="Maclean D."/>
            <person name="Macfadyen A."/>
        </authorList>
    </citation>
    <scope>NUCLEOTIDE SEQUENCE [LARGE SCALE GENOMIC DNA]</scope>
</reference>
<dbReference type="Proteomes" id="UP001314263">
    <property type="component" value="Unassembled WGS sequence"/>
</dbReference>
<feature type="repeat" description="ARM" evidence="1">
    <location>
        <begin position="145"/>
        <end position="187"/>
    </location>
</feature>
<dbReference type="InterPro" id="IPR042856">
    <property type="entry name" value="RSP14"/>
</dbReference>